<dbReference type="eggNOG" id="ENOG502QYHF">
    <property type="taxonomic scope" value="Eukaryota"/>
</dbReference>
<proteinExistence type="inferred from homology"/>
<dbReference type="Gene3D" id="2.10.70.70">
    <property type="match status" value="1"/>
</dbReference>
<evidence type="ECO:0000256" key="6">
    <source>
        <dbReference type="ARBA" id="ARBA00023136"/>
    </source>
</evidence>
<keyword evidence="6 9" id="KW-0472">Membrane</keyword>
<feature type="region of interest" description="Disordered" evidence="8">
    <location>
        <begin position="52"/>
        <end position="71"/>
    </location>
</feature>
<evidence type="ECO:0000256" key="1">
    <source>
        <dbReference type="ARBA" id="ARBA00004479"/>
    </source>
</evidence>
<evidence type="ECO:0000256" key="4">
    <source>
        <dbReference type="ARBA" id="ARBA00022729"/>
    </source>
</evidence>
<evidence type="ECO:0000313" key="12">
    <source>
        <dbReference type="Proteomes" id="UP000007494"/>
    </source>
</evidence>
<dbReference type="PRINTS" id="PR01361">
    <property type="entry name" value="MEROZOITESA"/>
</dbReference>
<dbReference type="EMBL" id="FR823389">
    <property type="protein sequence ID" value="CBZ53079.1"/>
    <property type="molecule type" value="Genomic_DNA"/>
</dbReference>
<dbReference type="EMBL" id="LN714482">
    <property type="protein sequence ID" value="CEL67063.1"/>
    <property type="molecule type" value="Genomic_DNA"/>
</dbReference>
<evidence type="ECO:0000256" key="8">
    <source>
        <dbReference type="SAM" id="MobiDB-lite"/>
    </source>
</evidence>
<evidence type="ECO:0000256" key="3">
    <source>
        <dbReference type="ARBA" id="ARBA00022692"/>
    </source>
</evidence>
<dbReference type="Gene3D" id="3.50.4.10">
    <property type="entry name" value="Hepatocyte Growth Factor"/>
    <property type="match status" value="2"/>
</dbReference>
<reference evidence="10" key="2">
    <citation type="submission" date="2011-03" db="EMBL/GenBank/DDBJ databases">
        <title>Comparative genomics and transcriptomics of Neospora caninum and Toxoplasma gondii.</title>
        <authorList>
            <person name="Reid A.J."/>
            <person name="Sohal A."/>
            <person name="Harris D."/>
            <person name="Quail M."/>
            <person name="Sanders M."/>
            <person name="Berriman M."/>
            <person name="Wastling J.M."/>
            <person name="Pain A."/>
        </authorList>
    </citation>
    <scope>NUCLEOTIDE SEQUENCE</scope>
    <source>
        <strain evidence="10">Liverpool</strain>
    </source>
</reference>
<keyword evidence="12" id="KW-1185">Reference proteome</keyword>
<dbReference type="SMART" id="SM00815">
    <property type="entry name" value="AMA-1"/>
    <property type="match status" value="1"/>
</dbReference>
<feature type="transmembrane region" description="Helical" evidence="9">
    <location>
        <begin position="483"/>
        <end position="506"/>
    </location>
</feature>
<feature type="transmembrane region" description="Helical" evidence="9">
    <location>
        <begin position="29"/>
        <end position="51"/>
    </location>
</feature>
<keyword evidence="5 9" id="KW-1133">Transmembrane helix</keyword>
<evidence type="ECO:0000313" key="11">
    <source>
        <dbReference type="EMBL" id="CEL67063.1"/>
    </source>
</evidence>
<organism evidence="10 12">
    <name type="scientific">Neospora caninum (strain Liverpool)</name>
    <dbReference type="NCBI Taxonomy" id="572307"/>
    <lineage>
        <taxon>Eukaryota</taxon>
        <taxon>Sar</taxon>
        <taxon>Alveolata</taxon>
        <taxon>Apicomplexa</taxon>
        <taxon>Conoidasida</taxon>
        <taxon>Coccidia</taxon>
        <taxon>Eucoccidiorida</taxon>
        <taxon>Eimeriorina</taxon>
        <taxon>Sarcocystidae</taxon>
        <taxon>Neospora</taxon>
    </lineage>
</organism>
<dbReference type="Pfam" id="PF02430">
    <property type="entry name" value="AMA-1"/>
    <property type="match status" value="1"/>
</dbReference>
<evidence type="ECO:0000256" key="9">
    <source>
        <dbReference type="SAM" id="Phobius"/>
    </source>
</evidence>
<reference evidence="10" key="1">
    <citation type="submission" date="2011-02" db="EMBL/GenBank/DDBJ databases">
        <authorList>
            <person name="Aslett M."/>
        </authorList>
    </citation>
    <scope>NUCLEOTIDE SEQUENCE</scope>
    <source>
        <strain evidence="10">Liverpool</strain>
    </source>
</reference>
<dbReference type="InParanoid" id="F0VH85"/>
<name>F0VH85_NEOCL</name>
<dbReference type="OMA" id="LMGERYC"/>
<dbReference type="InterPro" id="IPR003298">
    <property type="entry name" value="Apmem_Ag1"/>
</dbReference>
<keyword evidence="3 9" id="KW-0812">Transmembrane</keyword>
<accession>F0VH85</accession>
<dbReference type="OrthoDB" id="345315at2759"/>
<comment type="subcellular location">
    <subcellularLocation>
        <location evidence="1">Membrane</location>
        <topology evidence="1">Single-pass type I membrane protein</topology>
    </subcellularLocation>
</comment>
<dbReference type="GO" id="GO:0016020">
    <property type="term" value="C:membrane"/>
    <property type="evidence" value="ECO:0007669"/>
    <property type="project" value="UniProtKB-SubCell"/>
</dbReference>
<dbReference type="RefSeq" id="XP_003883111.1">
    <property type="nucleotide sequence ID" value="XM_003883062.1"/>
</dbReference>
<comment type="similarity">
    <text evidence="2">Belongs to the apicomplexan parasites AMA1 family.</text>
</comment>
<evidence type="ECO:0000256" key="7">
    <source>
        <dbReference type="ARBA" id="ARBA00023180"/>
    </source>
</evidence>
<reference evidence="12" key="3">
    <citation type="journal article" date="2012" name="PLoS Pathog.">
        <title>Comparative genomics of the apicomplexan parasites Toxoplasma gondii and Neospora caninum: Coccidia differing in host range and transmission strategy.</title>
        <authorList>
            <person name="Reid A.J."/>
            <person name="Vermont S.J."/>
            <person name="Cotton J.A."/>
            <person name="Harris D."/>
            <person name="Hill-Cawthorne G.A."/>
            <person name="Konen-Waisman S."/>
            <person name="Latham S.M."/>
            <person name="Mourier T."/>
            <person name="Norton R."/>
            <person name="Quail M.A."/>
            <person name="Sanders M."/>
            <person name="Shanmugam D."/>
            <person name="Sohal A."/>
            <person name="Wasmuth J.D."/>
            <person name="Brunk B."/>
            <person name="Grigg M.E."/>
            <person name="Howard J.C."/>
            <person name="Parkinson J."/>
            <person name="Roos D.S."/>
            <person name="Trees A.J."/>
            <person name="Berriman M."/>
            <person name="Pain A."/>
            <person name="Wastling J.M."/>
        </authorList>
    </citation>
    <scope>NUCLEOTIDE SEQUENCE [LARGE SCALE GENOMIC DNA]</scope>
    <source>
        <strain evidence="12">Liverpool</strain>
    </source>
</reference>
<dbReference type="AlphaFoldDB" id="F0VH85"/>
<keyword evidence="4" id="KW-0732">Signal</keyword>
<gene>
    <name evidence="11" type="ORF">BN1204_028680</name>
    <name evidence="10" type="ORF">NCLIV_028680</name>
</gene>
<evidence type="ECO:0000256" key="2">
    <source>
        <dbReference type="ARBA" id="ARBA00007098"/>
    </source>
</evidence>
<dbReference type="VEuPathDB" id="ToxoDB:NCLIV_028680"/>
<dbReference type="Proteomes" id="UP000007494">
    <property type="component" value="Chromosome VIIb"/>
</dbReference>
<protein>
    <submittedName>
        <fullName evidence="11">Apical membrane antigen 1, putative</fullName>
    </submittedName>
    <submittedName>
        <fullName evidence="10">Putative apical membrane antigen 1</fullName>
    </submittedName>
</protein>
<evidence type="ECO:0000256" key="5">
    <source>
        <dbReference type="ARBA" id="ARBA00022989"/>
    </source>
</evidence>
<reference evidence="11" key="4">
    <citation type="journal article" date="2015" name="PLoS ONE">
        <title>Comprehensive Evaluation of Toxoplasma gondii VEG and Neospora caninum LIV Genomes with Tachyzoite Stage Transcriptome and Proteome Defines Novel Transcript Features.</title>
        <authorList>
            <person name="Ramaprasad A."/>
            <person name="Mourier T."/>
            <person name="Naeem R."/>
            <person name="Malas T.B."/>
            <person name="Moussa E."/>
            <person name="Panigrahi A."/>
            <person name="Vermont S.J."/>
            <person name="Otto T.D."/>
            <person name="Wastling J."/>
            <person name="Pain A."/>
        </authorList>
    </citation>
    <scope>NUCLEOTIDE SEQUENCE</scope>
    <source>
        <strain evidence="11">Liverpool</strain>
    </source>
</reference>
<dbReference type="GeneID" id="13443267"/>
<sequence>MICSIMGSWRRERPARPSDQQWITEWRQIGIVGVAILLVLVAESSLLATGINPKTRSGGSQTLSASTPQNPFQTPELKAFLERYNVTLHHQSGVNVDLGQDKEVDGKLYREAAGLCPVWGKYIQLHQPNRPPYKNNFLEDIPTEAEYQKSGNPLPGGFNMNFVTPAGQRISPYPMELLEKSSKIKASTELGKCAEFAYKTTAMDKSNQATQYRYPFVYDSKRRLCYILSVSMQRMEGSKYCSTNDDPVNLTWYCFEPQKSPTANHNLIFGSAYVGKDPDAFLTKCPNQALKGYRFGHWTNGRCHDYTELADSWIEAVDSKAQCWVKTFTNDEVASDQPRTYPLTSQHSWNDWWPVHEKDQPHSGGDGRNYGFFYFDSNGKGKCALSHKAPDCLVSDSKAVSYTALGSLSEETPDIIIPSNPSVNPSTPDEALQCRSSEFPETFGSCDVQACKRQKTSCVGGQIQSTSVDCTAEEQNDCGSNTALIAGMAIGGVLIMGLLAGSGYYYSKRLNTNQGVPAVDHDHEFQTQRNAQKKRPSDLMQEAEPSFWDEAEENIDQSGETQVLVEGDY</sequence>
<feature type="region of interest" description="Disordered" evidence="8">
    <location>
        <begin position="527"/>
        <end position="546"/>
    </location>
</feature>
<keyword evidence="7" id="KW-0325">Glycoprotein</keyword>
<evidence type="ECO:0000313" key="10">
    <source>
        <dbReference type="EMBL" id="CBZ53079.1"/>
    </source>
</evidence>